<dbReference type="Gene3D" id="1.10.150.650">
    <property type="match status" value="1"/>
</dbReference>
<evidence type="ECO:0000259" key="2">
    <source>
        <dbReference type="SMART" id="SM00481"/>
    </source>
</evidence>
<dbReference type="SMART" id="SM00481">
    <property type="entry name" value="POLIIIAc"/>
    <property type="match status" value="1"/>
</dbReference>
<dbReference type="PANTHER" id="PTHR42924:SF3">
    <property type="entry name" value="POLYMERASE_HISTIDINOL PHOSPHATASE N-TERMINAL DOMAIN-CONTAINING PROTEIN"/>
    <property type="match status" value="1"/>
</dbReference>
<dbReference type="Pfam" id="PF02811">
    <property type="entry name" value="PHP"/>
    <property type="match status" value="1"/>
</dbReference>
<feature type="region of interest" description="Disordered" evidence="1">
    <location>
        <begin position="243"/>
        <end position="263"/>
    </location>
</feature>
<evidence type="ECO:0000313" key="6">
    <source>
        <dbReference type="Proteomes" id="UP001501427"/>
    </source>
</evidence>
<dbReference type="PANTHER" id="PTHR42924">
    <property type="entry name" value="EXONUCLEASE"/>
    <property type="match status" value="1"/>
</dbReference>
<sequence length="283" mass="30439">MRIDLHSHSDASDGTRPPAEVVRRARANGLDVLALTDHDTVAGWDEAAGALPEGLTLVPGIELSCRQDGRSLHMLGYLFDPAAPDLAAELARIRDDRVIRARAMVDRLRELGVDVTWDMVRSLARGEAVGRPHIARAMVAAGAIRDTDEAFTPRWIAQGGRAHAERYALEPERAIGLVRAAGGVCVLAHPRARRRGYVVADEVVERLAAAGLAGIEADHPDHAPEDRAHLRDLASALDLAVTGSSDDHGDLTGDRLGAETTAPADYERLLAGARRDDLRLPET</sequence>
<dbReference type="CDD" id="cd07438">
    <property type="entry name" value="PHP_HisPPase_AMP"/>
    <property type="match status" value="1"/>
</dbReference>
<gene>
    <name evidence="4" type="ORF">F4557_001875</name>
    <name evidence="3" type="ORF">GCM10009546_27900</name>
</gene>
<dbReference type="RefSeq" id="WP_184881562.1">
    <property type="nucleotide sequence ID" value="NZ_BAAAHD010000023.1"/>
</dbReference>
<dbReference type="AlphaFoldDB" id="A0A7W7IAB5"/>
<name>A0A7W7IAB5_9ACTN</name>
<keyword evidence="6" id="KW-1185">Reference proteome</keyword>
<comment type="caution">
    <text evidence="4">The sequence shown here is derived from an EMBL/GenBank/DDBJ whole genome shotgun (WGS) entry which is preliminary data.</text>
</comment>
<dbReference type="Gene3D" id="3.20.20.140">
    <property type="entry name" value="Metal-dependent hydrolases"/>
    <property type="match status" value="1"/>
</dbReference>
<accession>A0A7W7IAB5</accession>
<dbReference type="EMBL" id="JACHMV010000001">
    <property type="protein sequence ID" value="MBB4773457.1"/>
    <property type="molecule type" value="Genomic_DNA"/>
</dbReference>
<dbReference type="Proteomes" id="UP000549343">
    <property type="component" value="Unassembled WGS sequence"/>
</dbReference>
<protein>
    <submittedName>
        <fullName evidence="3">PHP domain-containing protein</fullName>
    </submittedName>
    <submittedName>
        <fullName evidence="4">Putative metal-dependent phosphoesterase TrpH</fullName>
    </submittedName>
</protein>
<evidence type="ECO:0000313" key="4">
    <source>
        <dbReference type="EMBL" id="MBB4773457.1"/>
    </source>
</evidence>
<dbReference type="GO" id="GO:0004534">
    <property type="term" value="F:5'-3' RNA exonuclease activity"/>
    <property type="evidence" value="ECO:0007669"/>
    <property type="project" value="TreeGrafter"/>
</dbReference>
<dbReference type="InterPro" id="IPR052018">
    <property type="entry name" value="PHP_domain"/>
</dbReference>
<reference evidence="6" key="2">
    <citation type="journal article" date="2019" name="Int. J. Syst. Evol. Microbiol.">
        <title>The Global Catalogue of Microorganisms (GCM) 10K type strain sequencing project: providing services to taxonomists for standard genome sequencing and annotation.</title>
        <authorList>
            <consortium name="The Broad Institute Genomics Platform"/>
            <consortium name="The Broad Institute Genome Sequencing Center for Infectious Disease"/>
            <person name="Wu L."/>
            <person name="Ma J."/>
        </authorList>
    </citation>
    <scope>NUCLEOTIDE SEQUENCE [LARGE SCALE GENOMIC DNA]</scope>
    <source>
        <strain evidence="6">JCM 10667</strain>
    </source>
</reference>
<organism evidence="4 5">
    <name type="scientific">Actinomadura livida</name>
    <dbReference type="NCBI Taxonomy" id="79909"/>
    <lineage>
        <taxon>Bacteria</taxon>
        <taxon>Bacillati</taxon>
        <taxon>Actinomycetota</taxon>
        <taxon>Actinomycetes</taxon>
        <taxon>Streptosporangiales</taxon>
        <taxon>Thermomonosporaceae</taxon>
        <taxon>Actinomadura</taxon>
    </lineage>
</organism>
<dbReference type="EMBL" id="BAAAHD010000023">
    <property type="protein sequence ID" value="GAA0564045.1"/>
    <property type="molecule type" value="Genomic_DNA"/>
</dbReference>
<feature type="compositionally biased region" description="Basic and acidic residues" evidence="1">
    <location>
        <begin position="245"/>
        <end position="257"/>
    </location>
</feature>
<dbReference type="InterPro" id="IPR004013">
    <property type="entry name" value="PHP_dom"/>
</dbReference>
<evidence type="ECO:0000313" key="3">
    <source>
        <dbReference type="EMBL" id="GAA0564045.1"/>
    </source>
</evidence>
<reference evidence="4 5" key="3">
    <citation type="submission" date="2020-08" db="EMBL/GenBank/DDBJ databases">
        <title>Sequencing the genomes of 1000 actinobacteria strains.</title>
        <authorList>
            <person name="Klenk H.-P."/>
        </authorList>
    </citation>
    <scope>NUCLEOTIDE SEQUENCE [LARGE SCALE GENOMIC DNA]</scope>
    <source>
        <strain evidence="4 5">DSM 44772</strain>
    </source>
</reference>
<reference evidence="3" key="1">
    <citation type="journal article" date="2014" name="Int. J. Syst. Evol. Microbiol.">
        <title>Complete genome of a new Firmicutes species belonging to the dominant human colonic microbiota ('Ruminococcus bicirculans') reveals two chromosomes and a selective capacity to utilize plant glucans.</title>
        <authorList>
            <consortium name="NISC Comparative Sequencing Program"/>
            <person name="Wegmann U."/>
            <person name="Louis P."/>
            <person name="Goesmann A."/>
            <person name="Henrissat B."/>
            <person name="Duncan S.H."/>
            <person name="Flint H.J."/>
        </authorList>
    </citation>
    <scope>NUCLEOTIDE SEQUENCE</scope>
    <source>
        <strain evidence="3">JCM 10667</strain>
    </source>
</reference>
<evidence type="ECO:0000313" key="5">
    <source>
        <dbReference type="Proteomes" id="UP000549343"/>
    </source>
</evidence>
<proteinExistence type="predicted"/>
<reference evidence="3" key="4">
    <citation type="submission" date="2023-12" db="EMBL/GenBank/DDBJ databases">
        <authorList>
            <person name="Sun Q."/>
            <person name="Inoue M."/>
        </authorList>
    </citation>
    <scope>NUCLEOTIDE SEQUENCE</scope>
    <source>
        <strain evidence="3">JCM 10667</strain>
    </source>
</reference>
<evidence type="ECO:0000256" key="1">
    <source>
        <dbReference type="SAM" id="MobiDB-lite"/>
    </source>
</evidence>
<dbReference type="SUPFAM" id="SSF89550">
    <property type="entry name" value="PHP domain-like"/>
    <property type="match status" value="1"/>
</dbReference>
<feature type="domain" description="Polymerase/histidinol phosphatase N-terminal" evidence="2">
    <location>
        <begin position="3"/>
        <end position="67"/>
    </location>
</feature>
<dbReference type="InterPro" id="IPR003141">
    <property type="entry name" value="Pol/His_phosphatase_N"/>
</dbReference>
<dbReference type="Proteomes" id="UP001501427">
    <property type="component" value="Unassembled WGS sequence"/>
</dbReference>
<dbReference type="GO" id="GO:0035312">
    <property type="term" value="F:5'-3' DNA exonuclease activity"/>
    <property type="evidence" value="ECO:0007669"/>
    <property type="project" value="TreeGrafter"/>
</dbReference>
<dbReference type="InterPro" id="IPR016195">
    <property type="entry name" value="Pol/histidinol_Pase-like"/>
</dbReference>